<keyword evidence="2" id="KW-0472">Membrane</keyword>
<proteinExistence type="predicted"/>
<feature type="transmembrane region" description="Helical" evidence="2">
    <location>
        <begin position="100"/>
        <end position="121"/>
    </location>
</feature>
<dbReference type="Pfam" id="PF13920">
    <property type="entry name" value="zf-C3HC4_3"/>
    <property type="match status" value="1"/>
</dbReference>
<feature type="transmembrane region" description="Helical" evidence="2">
    <location>
        <begin position="68"/>
        <end position="88"/>
    </location>
</feature>
<feature type="transmembrane region" description="Helical" evidence="2">
    <location>
        <begin position="271"/>
        <end position="293"/>
    </location>
</feature>
<dbReference type="PANTHER" id="PTHR12109">
    <property type="entry name" value="RING FINGER PROTEIN 141-RELATED"/>
    <property type="match status" value="1"/>
</dbReference>
<gene>
    <name evidence="4" type="ORF">PPRIM_AZ9-3.1.T1200054</name>
</gene>
<feature type="domain" description="RING-type" evidence="3">
    <location>
        <begin position="393"/>
        <end position="432"/>
    </location>
</feature>
<dbReference type="PROSITE" id="PS50089">
    <property type="entry name" value="ZF_RING_2"/>
    <property type="match status" value="1"/>
</dbReference>
<keyword evidence="1" id="KW-0479">Metal-binding</keyword>
<organism evidence="4 5">
    <name type="scientific">Paramecium primaurelia</name>
    <dbReference type="NCBI Taxonomy" id="5886"/>
    <lineage>
        <taxon>Eukaryota</taxon>
        <taxon>Sar</taxon>
        <taxon>Alveolata</taxon>
        <taxon>Ciliophora</taxon>
        <taxon>Intramacronucleata</taxon>
        <taxon>Oligohymenophorea</taxon>
        <taxon>Peniculida</taxon>
        <taxon>Parameciidae</taxon>
        <taxon>Paramecium</taxon>
    </lineage>
</organism>
<dbReference type="EMBL" id="CAJJDM010000123">
    <property type="protein sequence ID" value="CAD8103140.1"/>
    <property type="molecule type" value="Genomic_DNA"/>
</dbReference>
<dbReference type="Proteomes" id="UP000688137">
    <property type="component" value="Unassembled WGS sequence"/>
</dbReference>
<feature type="transmembrane region" description="Helical" evidence="2">
    <location>
        <begin position="162"/>
        <end position="178"/>
    </location>
</feature>
<feature type="transmembrane region" description="Helical" evidence="2">
    <location>
        <begin position="40"/>
        <end position="62"/>
    </location>
</feature>
<feature type="transmembrane region" description="Helical" evidence="2">
    <location>
        <begin position="190"/>
        <end position="213"/>
    </location>
</feature>
<sequence>MNQQQSQNSTPRRRNNSELSIEALPVEPESINYLQIAYSWLTTALLIVILFNCFLTLLLSSFTFNLSLRIPILFLSIGHLLYLIKFCIAYHKIGKGNPECCFELMWGVGLISYYSCLIYFVDNNQFQMQYLSMFLTLYTIIWLMQSIIQLYRNKDYDHQQKLIVVLIRFCFVTQLMFINMKLIDWLSIRWIYTFSIFWLFIFIVVLLILFSLFKLSIIINQYFNSNIDQRQLLMIKIIGMIWINLFLFGFCGIPAYTLFKISISLDQNVEHYYILSILTSVFYTLVFMIYTLYRKDILSTFILNLLQTQTQQHIEREMEIISFPSSRNQKKFVHYFRDNILNDFPKQLIKISSTYFLPEDQKNQTEINSAGGVFNKSPTLTEVVQHDSTMKQCFNCFQQQSCTVYIPCGHGGVCSKCAFDWFQQRKECLICRSQIQAILKIVQGENQRVKVVDIIALN</sequence>
<evidence type="ECO:0000256" key="2">
    <source>
        <dbReference type="SAM" id="Phobius"/>
    </source>
</evidence>
<reference evidence="4" key="1">
    <citation type="submission" date="2021-01" db="EMBL/GenBank/DDBJ databases">
        <authorList>
            <consortium name="Genoscope - CEA"/>
            <person name="William W."/>
        </authorList>
    </citation>
    <scope>NUCLEOTIDE SEQUENCE</scope>
</reference>
<name>A0A8S1PJ76_PARPR</name>
<keyword evidence="1" id="KW-0863">Zinc-finger</keyword>
<accession>A0A8S1PJ76</accession>
<evidence type="ECO:0000313" key="5">
    <source>
        <dbReference type="Proteomes" id="UP000688137"/>
    </source>
</evidence>
<dbReference type="InterPro" id="IPR001841">
    <property type="entry name" value="Znf_RING"/>
</dbReference>
<dbReference type="OMA" id="WLSIRWI"/>
<dbReference type="GO" id="GO:0008270">
    <property type="term" value="F:zinc ion binding"/>
    <property type="evidence" value="ECO:0007669"/>
    <property type="project" value="UniProtKB-KW"/>
</dbReference>
<keyword evidence="1" id="KW-0862">Zinc</keyword>
<dbReference type="AlphaFoldDB" id="A0A8S1PJ76"/>
<keyword evidence="2" id="KW-1133">Transmembrane helix</keyword>
<evidence type="ECO:0000313" key="4">
    <source>
        <dbReference type="EMBL" id="CAD8103140.1"/>
    </source>
</evidence>
<dbReference type="PANTHER" id="PTHR12109:SF5">
    <property type="entry name" value="RING-TYPE DOMAIN-CONTAINING PROTEIN"/>
    <property type="match status" value="1"/>
</dbReference>
<evidence type="ECO:0000259" key="3">
    <source>
        <dbReference type="PROSITE" id="PS50089"/>
    </source>
</evidence>
<protein>
    <recommendedName>
        <fullName evidence="3">RING-type domain-containing protein</fullName>
    </recommendedName>
</protein>
<feature type="transmembrane region" description="Helical" evidence="2">
    <location>
        <begin position="127"/>
        <end position="150"/>
    </location>
</feature>
<keyword evidence="5" id="KW-1185">Reference proteome</keyword>
<dbReference type="InterPro" id="IPR047126">
    <property type="entry name" value="RNF141-like"/>
</dbReference>
<comment type="caution">
    <text evidence="4">The sequence shown here is derived from an EMBL/GenBank/DDBJ whole genome shotgun (WGS) entry which is preliminary data.</text>
</comment>
<evidence type="ECO:0000256" key="1">
    <source>
        <dbReference type="PROSITE-ProRule" id="PRU00175"/>
    </source>
</evidence>
<feature type="transmembrane region" description="Helical" evidence="2">
    <location>
        <begin position="233"/>
        <end position="259"/>
    </location>
</feature>
<keyword evidence="2" id="KW-0812">Transmembrane</keyword>